<comment type="caution">
    <text evidence="1">The sequence shown here is derived from an EMBL/GenBank/DDBJ whole genome shotgun (WGS) entry which is preliminary data.</text>
</comment>
<proteinExistence type="predicted"/>
<keyword evidence="2" id="KW-1185">Reference proteome</keyword>
<organism evidence="1 2">
    <name type="scientific">Geomonas propionica</name>
    <dbReference type="NCBI Taxonomy" id="2798582"/>
    <lineage>
        <taxon>Bacteria</taxon>
        <taxon>Pseudomonadati</taxon>
        <taxon>Thermodesulfobacteriota</taxon>
        <taxon>Desulfuromonadia</taxon>
        <taxon>Geobacterales</taxon>
        <taxon>Geobacteraceae</taxon>
        <taxon>Geomonas</taxon>
    </lineage>
</organism>
<evidence type="ECO:0000313" key="1">
    <source>
        <dbReference type="EMBL" id="MBJ6800159.1"/>
    </source>
</evidence>
<dbReference type="Proteomes" id="UP000641025">
    <property type="component" value="Unassembled WGS sequence"/>
</dbReference>
<protein>
    <submittedName>
        <fullName evidence="1">Uncharacterized protein</fullName>
    </submittedName>
</protein>
<gene>
    <name evidence="1" type="ORF">JFN90_08405</name>
</gene>
<accession>A0ABS0YQ93</accession>
<sequence length="98" mass="11211">MAFADELAVLKGGSVAIECTTVIMLANALPKHQRAYVELWCVLDRAGKRQLEKKWKTYLYGQGNRWNKEKFIYLASPHYGTEESSMELAVHHIEKLVS</sequence>
<evidence type="ECO:0000313" key="2">
    <source>
        <dbReference type="Proteomes" id="UP000641025"/>
    </source>
</evidence>
<name>A0ABS0YQ93_9BACT</name>
<dbReference type="EMBL" id="JAEMHK010000005">
    <property type="protein sequence ID" value="MBJ6800159.1"/>
    <property type="molecule type" value="Genomic_DNA"/>
</dbReference>
<reference evidence="1 2" key="1">
    <citation type="submission" date="2020-12" db="EMBL/GenBank/DDBJ databases">
        <title>Geomonas sp. Red259, isolated from paddy soil.</title>
        <authorList>
            <person name="Xu Z."/>
            <person name="Zhang Z."/>
            <person name="Masuda Y."/>
            <person name="Itoh H."/>
            <person name="Senoo K."/>
        </authorList>
    </citation>
    <scope>NUCLEOTIDE SEQUENCE [LARGE SCALE GENOMIC DNA]</scope>
    <source>
        <strain evidence="1 2">Red259</strain>
    </source>
</reference>